<evidence type="ECO:0000256" key="1">
    <source>
        <dbReference type="ARBA" id="ARBA00007592"/>
    </source>
</evidence>
<dbReference type="Gene3D" id="3.20.20.70">
    <property type="entry name" value="Aldolase class I"/>
    <property type="match status" value="1"/>
</dbReference>
<organism evidence="5 6">
    <name type="scientific">Anaerosporomusa subterranea</name>
    <dbReference type="NCBI Taxonomy" id="1794912"/>
    <lineage>
        <taxon>Bacteria</taxon>
        <taxon>Bacillati</taxon>
        <taxon>Bacillota</taxon>
        <taxon>Negativicutes</taxon>
        <taxon>Acetonemataceae</taxon>
        <taxon>Anaerosporomusa</taxon>
    </lineage>
</organism>
<dbReference type="EMBL" id="LSGP01000017">
    <property type="protein sequence ID" value="KYZ76825.1"/>
    <property type="molecule type" value="Genomic_DNA"/>
</dbReference>
<dbReference type="InterPro" id="IPR013785">
    <property type="entry name" value="Aldolase_TIM"/>
</dbReference>
<dbReference type="PIRSF" id="PIRSF001365">
    <property type="entry name" value="DHDPS"/>
    <property type="match status" value="1"/>
</dbReference>
<proteinExistence type="inferred from homology"/>
<dbReference type="SMART" id="SM01130">
    <property type="entry name" value="DHDPS"/>
    <property type="match status" value="1"/>
</dbReference>
<keyword evidence="2 3" id="KW-0456">Lyase</keyword>
<dbReference type="Proteomes" id="UP000076268">
    <property type="component" value="Unassembled WGS sequence"/>
</dbReference>
<dbReference type="Pfam" id="PF00701">
    <property type="entry name" value="DHDPS"/>
    <property type="match status" value="1"/>
</dbReference>
<comment type="caution">
    <text evidence="5">The sequence shown here is derived from an EMBL/GenBank/DDBJ whole genome shotgun (WGS) entry which is preliminary data.</text>
</comment>
<gene>
    <name evidence="5" type="ORF">AXX12_05870</name>
</gene>
<evidence type="ECO:0000256" key="4">
    <source>
        <dbReference type="PIRSR" id="PIRSR001365-2"/>
    </source>
</evidence>
<dbReference type="STRING" id="1794912.AXX12_05870"/>
<dbReference type="GO" id="GO:0008840">
    <property type="term" value="F:4-hydroxy-tetrahydrodipicolinate synthase activity"/>
    <property type="evidence" value="ECO:0007669"/>
    <property type="project" value="TreeGrafter"/>
</dbReference>
<dbReference type="InterPro" id="IPR002220">
    <property type="entry name" value="DapA-like"/>
</dbReference>
<dbReference type="SUPFAM" id="SSF51569">
    <property type="entry name" value="Aldolase"/>
    <property type="match status" value="1"/>
</dbReference>
<accession>A0A154BSI2</accession>
<evidence type="ECO:0000256" key="3">
    <source>
        <dbReference type="PIRNR" id="PIRNR001365"/>
    </source>
</evidence>
<feature type="binding site" evidence="4">
    <location>
        <position position="195"/>
    </location>
    <ligand>
        <name>pyruvate</name>
        <dbReference type="ChEBI" id="CHEBI:15361"/>
    </ligand>
</feature>
<dbReference type="AlphaFoldDB" id="A0A154BSI2"/>
<keyword evidence="6" id="KW-1185">Reference proteome</keyword>
<evidence type="ECO:0000313" key="5">
    <source>
        <dbReference type="EMBL" id="KYZ76825.1"/>
    </source>
</evidence>
<dbReference type="PANTHER" id="PTHR12128:SF66">
    <property type="entry name" value="4-HYDROXY-2-OXOGLUTARATE ALDOLASE, MITOCHONDRIAL"/>
    <property type="match status" value="1"/>
</dbReference>
<reference evidence="5 6" key="1">
    <citation type="submission" date="2016-02" db="EMBL/GenBank/DDBJ databases">
        <title>Anaerosporomusa subterraneum gen. nov., sp. nov., a spore-forming obligate anaerobe isolated from saprolite.</title>
        <authorList>
            <person name="Choi J.K."/>
            <person name="Shah M."/>
            <person name="Yee N."/>
        </authorList>
    </citation>
    <scope>NUCLEOTIDE SEQUENCE [LARGE SCALE GENOMIC DNA]</scope>
    <source>
        <strain evidence="5 6">RU4</strain>
    </source>
</reference>
<comment type="similarity">
    <text evidence="1 3">Belongs to the DapA family.</text>
</comment>
<dbReference type="OrthoDB" id="9771791at2"/>
<sequence>MPFTDSGEVDFIGFDRLLGHLIASGVHGLTLFGIASEFHKLTDVEKQELAERFVARTKASDVFSMISVTDHSLEVAVKRAKHYEKLGADCLMVLPPYFLNPPIRAVKEHILAVLAAVNIPVLIQYAPAETKVGIAVEELVAIYDQFPRAMFKIEANPPIDYISQLLARRPEATVLVGYAGLYMLEVLDIGGKGVMPGCSFAEIYLSIYHDYVAGKPEARQNHKRLLNYITRWMQDCEYIIQVEKTVLRKRGIIDGDYCRRPSYPLSNEDEESIMEFLRQFTLPCKYNK</sequence>
<evidence type="ECO:0000256" key="2">
    <source>
        <dbReference type="ARBA" id="ARBA00023239"/>
    </source>
</evidence>
<evidence type="ECO:0000313" key="6">
    <source>
        <dbReference type="Proteomes" id="UP000076268"/>
    </source>
</evidence>
<dbReference type="PANTHER" id="PTHR12128">
    <property type="entry name" value="DIHYDRODIPICOLINATE SYNTHASE"/>
    <property type="match status" value="1"/>
</dbReference>
<name>A0A154BSI2_ANASB</name>
<dbReference type="CDD" id="cd00408">
    <property type="entry name" value="DHDPS-like"/>
    <property type="match status" value="1"/>
</dbReference>
<protein>
    <submittedName>
        <fullName evidence="5">Dihydrodipicolinate synthase family protein</fullName>
    </submittedName>
</protein>